<dbReference type="InterPro" id="IPR002104">
    <property type="entry name" value="Integrase_catalytic"/>
</dbReference>
<evidence type="ECO:0000256" key="3">
    <source>
        <dbReference type="ARBA" id="ARBA00023125"/>
    </source>
</evidence>
<dbReference type="Pfam" id="PF22022">
    <property type="entry name" value="Phage_int_M"/>
    <property type="match status" value="1"/>
</dbReference>
<dbReference type="InterPro" id="IPR010998">
    <property type="entry name" value="Integrase_recombinase_N"/>
</dbReference>
<comment type="caution">
    <text evidence="6">The sequence shown here is derived from an EMBL/GenBank/DDBJ whole genome shotgun (WGS) entry which is preliminary data.</text>
</comment>
<dbReference type="InterPro" id="IPR013762">
    <property type="entry name" value="Integrase-like_cat_sf"/>
</dbReference>
<evidence type="ECO:0000313" key="6">
    <source>
        <dbReference type="EMBL" id="KAA0597219.1"/>
    </source>
</evidence>
<dbReference type="CDD" id="cd00801">
    <property type="entry name" value="INT_P4_C"/>
    <property type="match status" value="1"/>
</dbReference>
<name>A0A5A9GUY8_AZOLI</name>
<keyword evidence="4" id="KW-0233">DNA recombination</keyword>
<dbReference type="GO" id="GO:0003677">
    <property type="term" value="F:DNA binding"/>
    <property type="evidence" value="ECO:0007669"/>
    <property type="project" value="UniProtKB-KW"/>
</dbReference>
<reference evidence="6 7" key="1">
    <citation type="submission" date="2019-08" db="EMBL/GenBank/DDBJ databases">
        <authorList>
            <person name="Grouzdev D."/>
            <person name="Tikhonova E."/>
            <person name="Kravchenko I."/>
        </authorList>
    </citation>
    <scope>NUCLEOTIDE SEQUENCE [LARGE SCALE GENOMIC DNA]</scope>
    <source>
        <strain evidence="6 7">59b</strain>
    </source>
</reference>
<dbReference type="InterPro" id="IPR050808">
    <property type="entry name" value="Phage_Integrase"/>
</dbReference>
<dbReference type="Pfam" id="PF13356">
    <property type="entry name" value="Arm-DNA-bind_3"/>
    <property type="match status" value="1"/>
</dbReference>
<protein>
    <submittedName>
        <fullName evidence="6">Site-specific integrase</fullName>
    </submittedName>
</protein>
<keyword evidence="3" id="KW-0238">DNA-binding</keyword>
<comment type="similarity">
    <text evidence="1">Belongs to the 'phage' integrase family.</text>
</comment>
<proteinExistence type="inferred from homology"/>
<gene>
    <name evidence="6" type="ORF">FZ942_09005</name>
</gene>
<dbReference type="AlphaFoldDB" id="A0A5A9GUY8"/>
<dbReference type="InterPro" id="IPR011010">
    <property type="entry name" value="DNA_brk_join_enz"/>
</dbReference>
<evidence type="ECO:0000256" key="2">
    <source>
        <dbReference type="ARBA" id="ARBA00022908"/>
    </source>
</evidence>
<dbReference type="PROSITE" id="PS51898">
    <property type="entry name" value="TYR_RECOMBINASE"/>
    <property type="match status" value="1"/>
</dbReference>
<keyword evidence="7" id="KW-1185">Reference proteome</keyword>
<dbReference type="InterPro" id="IPR038488">
    <property type="entry name" value="Integrase_DNA-bd_sf"/>
</dbReference>
<evidence type="ECO:0000256" key="4">
    <source>
        <dbReference type="ARBA" id="ARBA00023172"/>
    </source>
</evidence>
<dbReference type="RefSeq" id="WP_149230747.1">
    <property type="nucleotide sequence ID" value="NZ_JALJXJ010000001.1"/>
</dbReference>
<dbReference type="OrthoDB" id="7298605at2"/>
<dbReference type="PANTHER" id="PTHR30629">
    <property type="entry name" value="PROPHAGE INTEGRASE"/>
    <property type="match status" value="1"/>
</dbReference>
<organism evidence="6 7">
    <name type="scientific">Azospirillum lipoferum</name>
    <dbReference type="NCBI Taxonomy" id="193"/>
    <lineage>
        <taxon>Bacteria</taxon>
        <taxon>Pseudomonadati</taxon>
        <taxon>Pseudomonadota</taxon>
        <taxon>Alphaproteobacteria</taxon>
        <taxon>Rhodospirillales</taxon>
        <taxon>Azospirillaceae</taxon>
        <taxon>Azospirillum</taxon>
    </lineage>
</organism>
<feature type="domain" description="Tyr recombinase" evidence="5">
    <location>
        <begin position="206"/>
        <end position="403"/>
    </location>
</feature>
<dbReference type="Proteomes" id="UP000324927">
    <property type="component" value="Unassembled WGS sequence"/>
</dbReference>
<dbReference type="Gene3D" id="1.10.443.10">
    <property type="entry name" value="Intergrase catalytic core"/>
    <property type="match status" value="1"/>
</dbReference>
<dbReference type="GO" id="GO:0015074">
    <property type="term" value="P:DNA integration"/>
    <property type="evidence" value="ECO:0007669"/>
    <property type="project" value="UniProtKB-KW"/>
</dbReference>
<dbReference type="EMBL" id="VTTN01000002">
    <property type="protein sequence ID" value="KAA0597219.1"/>
    <property type="molecule type" value="Genomic_DNA"/>
</dbReference>
<dbReference type="Pfam" id="PF00589">
    <property type="entry name" value="Phage_integrase"/>
    <property type="match status" value="1"/>
</dbReference>
<evidence type="ECO:0000259" key="5">
    <source>
        <dbReference type="PROSITE" id="PS51898"/>
    </source>
</evidence>
<dbReference type="PANTHER" id="PTHR30629:SF2">
    <property type="entry name" value="PROPHAGE INTEGRASE INTS-RELATED"/>
    <property type="match status" value="1"/>
</dbReference>
<accession>A0A5A9GUY8</accession>
<dbReference type="GO" id="GO:0006310">
    <property type="term" value="P:DNA recombination"/>
    <property type="evidence" value="ECO:0007669"/>
    <property type="project" value="UniProtKB-KW"/>
</dbReference>
<dbReference type="InterPro" id="IPR025166">
    <property type="entry name" value="Integrase_DNA_bind_dom"/>
</dbReference>
<sequence>MMRFTQRLIDGLECPDGKKDKLFFDDVQKGLAVRVTAGGSRTYLAQFTVAGGKKRVPLGSVGAISLAAAREAAQAILGEVAKGKDPATERKAATAAAKAKKERDALTLDVLIGDWERLGLAGNKPAYAAEATRALRKAYADLLNKPAAEIDRKTVLKVHDKMVAAGKATTAARVVAYGKAAYSWAVKRGTLTANPFIGQPVQAPRERDRVLSDSELAEIWTQTAADTTFGAIVRMLMLTGQRRDEVAGMVWGELAPDLSTWMLPADRVKNSNPHLVPLPAPVRELIATQPRLTRKDGEPDFVFSGRVGQFSGWSRCKERLDAAIHAARLKAAEEAGEDPKAVKPMAPWVLHDLRRTLATGLQRLGVRLEVTESILNHTSGSRGGIVGVYQRHDWRDEKTAALDAWAAHVMAVVSGKKTPHNVVPLRASA</sequence>
<dbReference type="Gene3D" id="3.30.160.390">
    <property type="entry name" value="Integrase, DNA-binding domain"/>
    <property type="match status" value="1"/>
</dbReference>
<dbReference type="InterPro" id="IPR053876">
    <property type="entry name" value="Phage_int_M"/>
</dbReference>
<dbReference type="SUPFAM" id="SSF56349">
    <property type="entry name" value="DNA breaking-rejoining enzymes"/>
    <property type="match status" value="1"/>
</dbReference>
<keyword evidence="2" id="KW-0229">DNA integration</keyword>
<evidence type="ECO:0000313" key="7">
    <source>
        <dbReference type="Proteomes" id="UP000324927"/>
    </source>
</evidence>
<evidence type="ECO:0000256" key="1">
    <source>
        <dbReference type="ARBA" id="ARBA00008857"/>
    </source>
</evidence>
<dbReference type="Gene3D" id="1.10.150.130">
    <property type="match status" value="1"/>
</dbReference>